<gene>
    <name evidence="14" type="primary">Dyak\GE12542</name>
    <name evidence="14" type="synonym">dyak_GLEANR_12788</name>
    <name evidence="14" type="synonym">GE12542</name>
    <name evidence="14" type="ORF">Dyak_GE12542</name>
</gene>
<evidence type="ECO:0000256" key="6">
    <source>
        <dbReference type="ARBA" id="ARBA00022801"/>
    </source>
</evidence>
<comment type="subcellular location">
    <subcellularLocation>
        <location evidence="1">Secreted</location>
        <location evidence="1">Extracellular space</location>
    </subcellularLocation>
</comment>
<evidence type="ECO:0000256" key="12">
    <source>
        <dbReference type="RuleBase" id="RU363034"/>
    </source>
</evidence>
<dbReference type="PROSITE" id="PS50240">
    <property type="entry name" value="TRYPSIN_DOM"/>
    <property type="match status" value="1"/>
</dbReference>
<sequence>MSFDTLIRTGHAQSVAIKGHQAQLVGHPKLESATANMFLQIATFFALLALTNGGVIPFGQEPQTSLGGRIVGGTASSIEDRPWQVSLQRSGSHFCGGSIISNNIIVTAAHCLDFPTTVSNLRIRAGSNKRTYGGVLVQVAAFKTHEGYNPNTKVNDIGVVRLQTKLTFGSTIKAITMASATPAHGSAASISGWGKTSTGGSSSATLLFVDTKIVGRTQCASSTYKYGSFIQATMICAAASNKDACQGDSGGPLVSGGQLVGIVSWGRDCADANYPGVYANVAELRDWVLRAQKTV</sequence>
<dbReference type="InterPro" id="IPR050430">
    <property type="entry name" value="Peptidase_S1"/>
</dbReference>
<evidence type="ECO:0000256" key="3">
    <source>
        <dbReference type="ARBA" id="ARBA00022525"/>
    </source>
</evidence>
<dbReference type="InterPro" id="IPR018114">
    <property type="entry name" value="TRYPSIN_HIS"/>
</dbReference>
<dbReference type="InterPro" id="IPR009003">
    <property type="entry name" value="Peptidase_S1_PA"/>
</dbReference>
<dbReference type="HOGENOM" id="CLU_006842_7_0_1"/>
<dbReference type="PANTHER" id="PTHR24276">
    <property type="entry name" value="POLYSERASE-RELATED"/>
    <property type="match status" value="1"/>
</dbReference>
<dbReference type="InterPro" id="IPR001314">
    <property type="entry name" value="Peptidase_S1A"/>
</dbReference>
<keyword evidence="3" id="KW-0964">Secreted</keyword>
<dbReference type="eggNOG" id="KOG3627">
    <property type="taxonomic scope" value="Eukaryota"/>
</dbReference>
<dbReference type="PROSITE" id="PS00134">
    <property type="entry name" value="TRYPSIN_HIS"/>
    <property type="match status" value="1"/>
</dbReference>
<keyword evidence="6 12" id="KW-0378">Hydrolase</keyword>
<dbReference type="OrthoDB" id="10059102at2759"/>
<dbReference type="InterPro" id="IPR043504">
    <property type="entry name" value="Peptidase_S1_PA_chymotrypsin"/>
</dbReference>
<comment type="catalytic activity">
    <reaction evidence="10">
        <text>Preferential cleavage: Arg-|-Xaa, Lys-|-Xaa.</text>
        <dbReference type="EC" id="3.4.21.4"/>
    </reaction>
</comment>
<dbReference type="SMART" id="SM00020">
    <property type="entry name" value="Tryp_SPc"/>
    <property type="match status" value="1"/>
</dbReference>
<dbReference type="SMR" id="B4P4H8"/>
<dbReference type="FunFam" id="2.40.10.10:FF:000047">
    <property type="entry name" value="Trypsin eta"/>
    <property type="match status" value="1"/>
</dbReference>
<dbReference type="EMBL" id="CM000158">
    <property type="protein sequence ID" value="EDW90617.2"/>
    <property type="molecule type" value="Genomic_DNA"/>
</dbReference>
<evidence type="ECO:0000313" key="14">
    <source>
        <dbReference type="EMBL" id="EDW90617.2"/>
    </source>
</evidence>
<dbReference type="SUPFAM" id="SSF50494">
    <property type="entry name" value="Trypsin-like serine proteases"/>
    <property type="match status" value="1"/>
</dbReference>
<evidence type="ECO:0000256" key="5">
    <source>
        <dbReference type="ARBA" id="ARBA00022729"/>
    </source>
</evidence>
<dbReference type="InterPro" id="IPR033116">
    <property type="entry name" value="TRYPSIN_SER"/>
</dbReference>
<evidence type="ECO:0000256" key="2">
    <source>
        <dbReference type="ARBA" id="ARBA00007664"/>
    </source>
</evidence>
<feature type="domain" description="Peptidase S1" evidence="13">
    <location>
        <begin position="70"/>
        <end position="293"/>
    </location>
</feature>
<dbReference type="GO" id="GO:0016485">
    <property type="term" value="P:protein processing"/>
    <property type="evidence" value="ECO:0007669"/>
    <property type="project" value="UniProtKB-ARBA"/>
</dbReference>
<proteinExistence type="inferred from homology"/>
<evidence type="ECO:0000313" key="15">
    <source>
        <dbReference type="Proteomes" id="UP000002282"/>
    </source>
</evidence>
<evidence type="ECO:0000259" key="13">
    <source>
        <dbReference type="PROSITE" id="PS50240"/>
    </source>
</evidence>
<dbReference type="AlphaFoldDB" id="B4P4H8"/>
<keyword evidence="5" id="KW-0732">Signal</keyword>
<dbReference type="InterPro" id="IPR001254">
    <property type="entry name" value="Trypsin_dom"/>
</dbReference>
<dbReference type="Gene3D" id="2.40.10.10">
    <property type="entry name" value="Trypsin-like serine proteases"/>
    <property type="match status" value="1"/>
</dbReference>
<name>B4P4H8_DROYA</name>
<evidence type="ECO:0000256" key="8">
    <source>
        <dbReference type="ARBA" id="ARBA00023145"/>
    </source>
</evidence>
<dbReference type="KEGG" id="dya:Dyak_GE12542"/>
<dbReference type="PRINTS" id="PR00722">
    <property type="entry name" value="CHYMOTRYPSIN"/>
</dbReference>
<keyword evidence="4 12" id="KW-0645">Protease</keyword>
<protein>
    <recommendedName>
        <fullName evidence="11">trypsin</fullName>
        <ecNumber evidence="11">3.4.21.4</ecNumber>
    </recommendedName>
</protein>
<comment type="similarity">
    <text evidence="2">Belongs to the peptidase S1 family.</text>
</comment>
<evidence type="ECO:0000256" key="9">
    <source>
        <dbReference type="ARBA" id="ARBA00023157"/>
    </source>
</evidence>
<dbReference type="MEROPS" id="S01.A81"/>
<dbReference type="GO" id="GO:0004252">
    <property type="term" value="F:serine-type endopeptidase activity"/>
    <property type="evidence" value="ECO:0007669"/>
    <property type="project" value="UniProtKB-EC"/>
</dbReference>
<dbReference type="PANTHER" id="PTHR24276:SF91">
    <property type="entry name" value="AT26814P-RELATED"/>
    <property type="match status" value="1"/>
</dbReference>
<evidence type="ECO:0000256" key="7">
    <source>
        <dbReference type="ARBA" id="ARBA00022825"/>
    </source>
</evidence>
<dbReference type="Pfam" id="PF00089">
    <property type="entry name" value="Trypsin"/>
    <property type="match status" value="1"/>
</dbReference>
<dbReference type="PROSITE" id="PS00135">
    <property type="entry name" value="TRYPSIN_SER"/>
    <property type="match status" value="1"/>
</dbReference>
<keyword evidence="15" id="KW-1185">Reference proteome</keyword>
<keyword evidence="9" id="KW-1015">Disulfide bond</keyword>
<evidence type="ECO:0000256" key="11">
    <source>
        <dbReference type="ARBA" id="ARBA00038868"/>
    </source>
</evidence>
<keyword evidence="8" id="KW-0865">Zymogen</keyword>
<keyword evidence="7 12" id="KW-0720">Serine protease</keyword>
<organism evidence="14 15">
    <name type="scientific">Drosophila yakuba</name>
    <name type="common">Fruit fly</name>
    <dbReference type="NCBI Taxonomy" id="7245"/>
    <lineage>
        <taxon>Eukaryota</taxon>
        <taxon>Metazoa</taxon>
        <taxon>Ecdysozoa</taxon>
        <taxon>Arthropoda</taxon>
        <taxon>Hexapoda</taxon>
        <taxon>Insecta</taxon>
        <taxon>Pterygota</taxon>
        <taxon>Neoptera</taxon>
        <taxon>Endopterygota</taxon>
        <taxon>Diptera</taxon>
        <taxon>Brachycera</taxon>
        <taxon>Muscomorpha</taxon>
        <taxon>Ephydroidea</taxon>
        <taxon>Drosophilidae</taxon>
        <taxon>Drosophila</taxon>
        <taxon>Sophophora</taxon>
    </lineage>
</organism>
<reference evidence="14 15" key="1">
    <citation type="journal article" date="2007" name="Nature">
        <title>Evolution of genes and genomes on the Drosophila phylogeny.</title>
        <authorList>
            <consortium name="Drosophila 12 Genomes Consortium"/>
            <person name="Clark A.G."/>
            <person name="Eisen M.B."/>
            <person name="Smith D.R."/>
            <person name="Bergman C.M."/>
            <person name="Oliver B."/>
            <person name="Markow T.A."/>
            <person name="Kaufman T.C."/>
            <person name="Kellis M."/>
            <person name="Gelbart W."/>
            <person name="Iyer V.N."/>
            <person name="Pollard D.A."/>
            <person name="Sackton T.B."/>
            <person name="Larracuente A.M."/>
            <person name="Singh N.D."/>
            <person name="Abad J.P."/>
            <person name="Abt D.N."/>
            <person name="Adryan B."/>
            <person name="Aguade M."/>
            <person name="Akashi H."/>
            <person name="Anderson W.W."/>
            <person name="Aquadro C.F."/>
            <person name="Ardell D.H."/>
            <person name="Arguello R."/>
            <person name="Artieri C.G."/>
            <person name="Barbash D.A."/>
            <person name="Barker D."/>
            <person name="Barsanti P."/>
            <person name="Batterham P."/>
            <person name="Batzoglou S."/>
            <person name="Begun D."/>
            <person name="Bhutkar A."/>
            <person name="Blanco E."/>
            <person name="Bosak S.A."/>
            <person name="Bradley R.K."/>
            <person name="Brand A.D."/>
            <person name="Brent M.R."/>
            <person name="Brooks A.N."/>
            <person name="Brown R.H."/>
            <person name="Butlin R.K."/>
            <person name="Caggese C."/>
            <person name="Calvi B.R."/>
            <person name="Bernardo de Carvalho A."/>
            <person name="Caspi A."/>
            <person name="Castrezana S."/>
            <person name="Celniker S.E."/>
            <person name="Chang J.L."/>
            <person name="Chapple C."/>
            <person name="Chatterji S."/>
            <person name="Chinwalla A."/>
            <person name="Civetta A."/>
            <person name="Clifton S.W."/>
            <person name="Comeron J.M."/>
            <person name="Costello J.C."/>
            <person name="Coyne J.A."/>
            <person name="Daub J."/>
            <person name="David R.G."/>
            <person name="Delcher A.L."/>
            <person name="Delehaunty K."/>
            <person name="Do C.B."/>
            <person name="Ebling H."/>
            <person name="Edwards K."/>
            <person name="Eickbush T."/>
            <person name="Evans J.D."/>
            <person name="Filipski A."/>
            <person name="Findeiss S."/>
            <person name="Freyhult E."/>
            <person name="Fulton L."/>
            <person name="Fulton R."/>
            <person name="Garcia A.C."/>
            <person name="Gardiner A."/>
            <person name="Garfield D.A."/>
            <person name="Garvin B.E."/>
            <person name="Gibson G."/>
            <person name="Gilbert D."/>
            <person name="Gnerre S."/>
            <person name="Godfrey J."/>
            <person name="Good R."/>
            <person name="Gotea V."/>
            <person name="Gravely B."/>
            <person name="Greenberg A.J."/>
            <person name="Griffiths-Jones S."/>
            <person name="Gross S."/>
            <person name="Guigo R."/>
            <person name="Gustafson E.A."/>
            <person name="Haerty W."/>
            <person name="Hahn M.W."/>
            <person name="Halligan D.L."/>
            <person name="Halpern A.L."/>
            <person name="Halter G.M."/>
            <person name="Han M.V."/>
            <person name="Heger A."/>
            <person name="Hillier L."/>
            <person name="Hinrichs A.S."/>
            <person name="Holmes I."/>
            <person name="Hoskins R.A."/>
            <person name="Hubisz M.J."/>
            <person name="Hultmark D."/>
            <person name="Huntley M.A."/>
            <person name="Jaffe D.B."/>
            <person name="Jagadeeshan S."/>
            <person name="Jeck W.R."/>
            <person name="Johnson J."/>
            <person name="Jones C.D."/>
            <person name="Jordan W.C."/>
            <person name="Karpen G.H."/>
            <person name="Kataoka E."/>
            <person name="Keightley P.D."/>
            <person name="Kheradpour P."/>
            <person name="Kirkness E.F."/>
            <person name="Koerich L.B."/>
            <person name="Kristiansen K."/>
            <person name="Kudrna D."/>
            <person name="Kulathinal R.J."/>
            <person name="Kumar S."/>
            <person name="Kwok R."/>
            <person name="Lander E."/>
            <person name="Langley C.H."/>
            <person name="Lapoint R."/>
            <person name="Lazzaro B.P."/>
            <person name="Lee S.J."/>
            <person name="Levesque L."/>
            <person name="Li R."/>
            <person name="Lin C.F."/>
            <person name="Lin M.F."/>
            <person name="Lindblad-Toh K."/>
            <person name="Llopart A."/>
            <person name="Long M."/>
            <person name="Low L."/>
            <person name="Lozovsky E."/>
            <person name="Lu J."/>
            <person name="Luo M."/>
            <person name="Machado C.A."/>
            <person name="Makalowski W."/>
            <person name="Marzo M."/>
            <person name="Matsuda M."/>
            <person name="Matzkin L."/>
            <person name="McAllister B."/>
            <person name="McBride C.S."/>
            <person name="McKernan B."/>
            <person name="McKernan K."/>
            <person name="Mendez-Lago M."/>
            <person name="Minx P."/>
            <person name="Mollenhauer M.U."/>
            <person name="Montooth K."/>
            <person name="Mount S.M."/>
            <person name="Mu X."/>
            <person name="Myers E."/>
            <person name="Negre B."/>
            <person name="Newfeld S."/>
            <person name="Nielsen R."/>
            <person name="Noor M.A."/>
            <person name="O'Grady P."/>
            <person name="Pachter L."/>
            <person name="Papaceit M."/>
            <person name="Parisi M.J."/>
            <person name="Parisi M."/>
            <person name="Parts L."/>
            <person name="Pedersen J.S."/>
            <person name="Pesole G."/>
            <person name="Phillippy A.M."/>
            <person name="Ponting C.P."/>
            <person name="Pop M."/>
            <person name="Porcelli D."/>
            <person name="Powell J.R."/>
            <person name="Prohaska S."/>
            <person name="Pruitt K."/>
            <person name="Puig M."/>
            <person name="Quesneville H."/>
            <person name="Ram K.R."/>
            <person name="Rand D."/>
            <person name="Rasmussen M.D."/>
            <person name="Reed L.K."/>
            <person name="Reenan R."/>
            <person name="Reily A."/>
            <person name="Remington K.A."/>
            <person name="Rieger T.T."/>
            <person name="Ritchie M.G."/>
            <person name="Robin C."/>
            <person name="Rogers Y.H."/>
            <person name="Rohde C."/>
            <person name="Rozas J."/>
            <person name="Rubenfield M.J."/>
            <person name="Ruiz A."/>
            <person name="Russo S."/>
            <person name="Salzberg S.L."/>
            <person name="Sanchez-Gracia A."/>
            <person name="Saranga D.J."/>
            <person name="Sato H."/>
            <person name="Schaeffer S.W."/>
            <person name="Schatz M.C."/>
            <person name="Schlenke T."/>
            <person name="Schwartz R."/>
            <person name="Segarra C."/>
            <person name="Singh R.S."/>
            <person name="Sirot L."/>
            <person name="Sirota M."/>
            <person name="Sisneros N.B."/>
            <person name="Smith C.D."/>
            <person name="Smith T.F."/>
            <person name="Spieth J."/>
            <person name="Stage D.E."/>
            <person name="Stark A."/>
            <person name="Stephan W."/>
            <person name="Strausberg R.L."/>
            <person name="Strempel S."/>
            <person name="Sturgill D."/>
            <person name="Sutton G."/>
            <person name="Sutton G.G."/>
            <person name="Tao W."/>
            <person name="Teichmann S."/>
            <person name="Tobari Y.N."/>
            <person name="Tomimura Y."/>
            <person name="Tsolas J.M."/>
            <person name="Valente V.L."/>
            <person name="Venter E."/>
            <person name="Venter J.C."/>
            <person name="Vicario S."/>
            <person name="Vieira F.G."/>
            <person name="Vilella A.J."/>
            <person name="Villasante A."/>
            <person name="Walenz B."/>
            <person name="Wang J."/>
            <person name="Wasserman M."/>
            <person name="Watts T."/>
            <person name="Wilson D."/>
            <person name="Wilson R.K."/>
            <person name="Wing R.A."/>
            <person name="Wolfner M.F."/>
            <person name="Wong A."/>
            <person name="Wong G.K."/>
            <person name="Wu C.I."/>
            <person name="Wu G."/>
            <person name="Yamamoto D."/>
            <person name="Yang H.P."/>
            <person name="Yang S.P."/>
            <person name="Yorke J.A."/>
            <person name="Yoshida K."/>
            <person name="Zdobnov E."/>
            <person name="Zhang P."/>
            <person name="Zhang Y."/>
            <person name="Zimin A.V."/>
            <person name="Baldwin J."/>
            <person name="Abdouelleil A."/>
            <person name="Abdulkadir J."/>
            <person name="Abebe A."/>
            <person name="Abera B."/>
            <person name="Abreu J."/>
            <person name="Acer S.C."/>
            <person name="Aftuck L."/>
            <person name="Alexander A."/>
            <person name="An P."/>
            <person name="Anderson E."/>
            <person name="Anderson S."/>
            <person name="Arachi H."/>
            <person name="Azer M."/>
            <person name="Bachantsang P."/>
            <person name="Barry A."/>
            <person name="Bayul T."/>
            <person name="Berlin A."/>
            <person name="Bessette D."/>
            <person name="Bloom T."/>
            <person name="Blye J."/>
            <person name="Boguslavskiy L."/>
            <person name="Bonnet C."/>
            <person name="Boukhgalter B."/>
            <person name="Bourzgui I."/>
            <person name="Brown A."/>
            <person name="Cahill P."/>
            <person name="Channer S."/>
            <person name="Cheshatsang Y."/>
            <person name="Chuda L."/>
            <person name="Citroen M."/>
            <person name="Collymore A."/>
            <person name="Cooke P."/>
            <person name="Costello M."/>
            <person name="D'Aco K."/>
            <person name="Daza R."/>
            <person name="De Haan G."/>
            <person name="DeGray S."/>
            <person name="DeMaso C."/>
            <person name="Dhargay N."/>
            <person name="Dooley K."/>
            <person name="Dooley E."/>
            <person name="Doricent M."/>
            <person name="Dorje P."/>
            <person name="Dorjee K."/>
            <person name="Dupes A."/>
            <person name="Elong R."/>
            <person name="Falk J."/>
            <person name="Farina A."/>
            <person name="Faro S."/>
            <person name="Ferguson D."/>
            <person name="Fisher S."/>
            <person name="Foley C.D."/>
            <person name="Franke A."/>
            <person name="Friedrich D."/>
            <person name="Gadbois L."/>
            <person name="Gearin G."/>
            <person name="Gearin C.R."/>
            <person name="Giannoukos G."/>
            <person name="Goode T."/>
            <person name="Graham J."/>
            <person name="Grandbois E."/>
            <person name="Grewal S."/>
            <person name="Gyaltsen K."/>
            <person name="Hafez N."/>
            <person name="Hagos B."/>
            <person name="Hall J."/>
            <person name="Henson C."/>
            <person name="Hollinger A."/>
            <person name="Honan T."/>
            <person name="Huard M.D."/>
            <person name="Hughes L."/>
            <person name="Hurhula B."/>
            <person name="Husby M.E."/>
            <person name="Kamat A."/>
            <person name="Kanga B."/>
            <person name="Kashin S."/>
            <person name="Khazanovich D."/>
            <person name="Kisner P."/>
            <person name="Lance K."/>
            <person name="Lara M."/>
            <person name="Lee W."/>
            <person name="Lennon N."/>
            <person name="Letendre F."/>
            <person name="LeVine R."/>
            <person name="Lipovsky A."/>
            <person name="Liu X."/>
            <person name="Liu J."/>
            <person name="Liu S."/>
            <person name="Lokyitsang T."/>
            <person name="Lokyitsang Y."/>
            <person name="Lubonja R."/>
            <person name="Lui A."/>
            <person name="MacDonald P."/>
            <person name="Magnisalis V."/>
            <person name="Maru K."/>
            <person name="Matthews C."/>
            <person name="McCusker W."/>
            <person name="McDonough S."/>
            <person name="Mehta T."/>
            <person name="Meldrim J."/>
            <person name="Meneus L."/>
            <person name="Mihai O."/>
            <person name="Mihalev A."/>
            <person name="Mihova T."/>
            <person name="Mittelman R."/>
            <person name="Mlenga V."/>
            <person name="Montmayeur A."/>
            <person name="Mulrain L."/>
            <person name="Navidi A."/>
            <person name="Naylor J."/>
            <person name="Negash T."/>
            <person name="Nguyen T."/>
            <person name="Nguyen N."/>
            <person name="Nicol R."/>
            <person name="Norbu C."/>
            <person name="Norbu N."/>
            <person name="Novod N."/>
            <person name="O'Neill B."/>
            <person name="Osman S."/>
            <person name="Markiewicz E."/>
            <person name="Oyono O.L."/>
            <person name="Patti C."/>
            <person name="Phunkhang P."/>
            <person name="Pierre F."/>
            <person name="Priest M."/>
            <person name="Raghuraman S."/>
            <person name="Rege F."/>
            <person name="Reyes R."/>
            <person name="Rise C."/>
            <person name="Rogov P."/>
            <person name="Ross K."/>
            <person name="Ryan E."/>
            <person name="Settipalli S."/>
            <person name="Shea T."/>
            <person name="Sherpa N."/>
            <person name="Shi L."/>
            <person name="Shih D."/>
            <person name="Sparrow T."/>
            <person name="Spaulding J."/>
            <person name="Stalker J."/>
            <person name="Stange-Thomann N."/>
            <person name="Stavropoulos S."/>
            <person name="Stone C."/>
            <person name="Strader C."/>
            <person name="Tesfaye S."/>
            <person name="Thomson T."/>
            <person name="Thoulutsang Y."/>
            <person name="Thoulutsang D."/>
            <person name="Topham K."/>
            <person name="Topping I."/>
            <person name="Tsamla T."/>
            <person name="Vassiliev H."/>
            <person name="Vo A."/>
            <person name="Wangchuk T."/>
            <person name="Wangdi T."/>
            <person name="Weiand M."/>
            <person name="Wilkinson J."/>
            <person name="Wilson A."/>
            <person name="Yadav S."/>
            <person name="Young G."/>
            <person name="Yu Q."/>
            <person name="Zembek L."/>
            <person name="Zhong D."/>
            <person name="Zimmer A."/>
            <person name="Zwirko Z."/>
            <person name="Jaffe D.B."/>
            <person name="Alvarez P."/>
            <person name="Brockman W."/>
            <person name="Butler J."/>
            <person name="Chin C."/>
            <person name="Gnerre S."/>
            <person name="Grabherr M."/>
            <person name="Kleber M."/>
            <person name="Mauceli E."/>
            <person name="MacCallum I."/>
        </authorList>
    </citation>
    <scope>NUCLEOTIDE SEQUENCE [LARGE SCALE GENOMIC DNA]</scope>
    <source>
        <strain evidence="15">Tai18E2 / Tucson 14021-0261.01</strain>
    </source>
</reference>
<accession>B4P4H8</accession>
<dbReference type="Proteomes" id="UP000002282">
    <property type="component" value="Chromosome 2R"/>
</dbReference>
<dbReference type="EC" id="3.4.21.4" evidence="11"/>
<dbReference type="CDD" id="cd00190">
    <property type="entry name" value="Tryp_SPc"/>
    <property type="match status" value="1"/>
</dbReference>
<evidence type="ECO:0000256" key="4">
    <source>
        <dbReference type="ARBA" id="ARBA00022670"/>
    </source>
</evidence>
<evidence type="ECO:0000256" key="1">
    <source>
        <dbReference type="ARBA" id="ARBA00004239"/>
    </source>
</evidence>
<reference evidence="14 15" key="2">
    <citation type="journal article" date="2007" name="PLoS Biol.">
        <title>Principles of genome evolution in the Drosophila melanogaster species group.</title>
        <authorList>
            <person name="Ranz J.M."/>
            <person name="Maurin D."/>
            <person name="Chan Y.S."/>
            <person name="von Grotthuss M."/>
            <person name="Hillier L.W."/>
            <person name="Roote J."/>
            <person name="Ashburner M."/>
            <person name="Bergman C.M."/>
        </authorList>
    </citation>
    <scope>NUCLEOTIDE SEQUENCE [LARGE SCALE GENOMIC DNA]</scope>
    <source>
        <strain evidence="15">Tai18E2 / Tucson 14021-0261.01</strain>
    </source>
</reference>
<dbReference type="GO" id="GO:0005576">
    <property type="term" value="C:extracellular region"/>
    <property type="evidence" value="ECO:0007669"/>
    <property type="project" value="UniProtKB-SubCell"/>
</dbReference>
<evidence type="ECO:0000256" key="10">
    <source>
        <dbReference type="ARBA" id="ARBA00036320"/>
    </source>
</evidence>